<evidence type="ECO:0000256" key="6">
    <source>
        <dbReference type="ARBA" id="ARBA00022723"/>
    </source>
</evidence>
<sequence length="166" mass="18444">MWVRSGEKMVEEGEGVSLELREKKRFKTRSEAGTLAMGERVAEMLLPAPKMFVLRGDLGAGKTTLVKGIAAALGAAETDEVTSPTFTLVHEYAGRKVRLFHLDLYRLETERELMTLGLEEMAEEEDALVLVEWGEKFPSVVARADGEIAIEHAGGDERMFYVRVKG</sequence>
<keyword evidence="7" id="KW-0547">Nucleotide-binding</keyword>
<evidence type="ECO:0000256" key="10">
    <source>
        <dbReference type="ARBA" id="ARBA00032441"/>
    </source>
</evidence>
<comment type="caution">
    <text evidence="11">The sequence shown here is derived from an EMBL/GenBank/DDBJ whole genome shotgun (WGS) entry which is preliminary data.</text>
</comment>
<dbReference type="SUPFAM" id="SSF52540">
    <property type="entry name" value="P-loop containing nucleoside triphosphate hydrolases"/>
    <property type="match status" value="1"/>
</dbReference>
<dbReference type="EMBL" id="JACHDZ010000001">
    <property type="protein sequence ID" value="MBB5342880.1"/>
    <property type="molecule type" value="Genomic_DNA"/>
</dbReference>
<dbReference type="Gene3D" id="3.40.50.300">
    <property type="entry name" value="P-loop containing nucleotide triphosphate hydrolases"/>
    <property type="match status" value="1"/>
</dbReference>
<evidence type="ECO:0000313" key="11">
    <source>
        <dbReference type="EMBL" id="MBB5342880.1"/>
    </source>
</evidence>
<evidence type="ECO:0000256" key="7">
    <source>
        <dbReference type="ARBA" id="ARBA00022741"/>
    </source>
</evidence>
<dbReference type="GO" id="GO:0005524">
    <property type="term" value="F:ATP binding"/>
    <property type="evidence" value="ECO:0007669"/>
    <property type="project" value="UniProtKB-KW"/>
</dbReference>
<evidence type="ECO:0000256" key="8">
    <source>
        <dbReference type="ARBA" id="ARBA00022840"/>
    </source>
</evidence>
<name>A0A7W8J5H0_9BACT</name>
<dbReference type="GO" id="GO:0005737">
    <property type="term" value="C:cytoplasm"/>
    <property type="evidence" value="ECO:0007669"/>
    <property type="project" value="UniProtKB-SubCell"/>
</dbReference>
<organism evidence="11 12">
    <name type="scientific">Tunturiibacter lichenicola</name>
    <dbReference type="NCBI Taxonomy" id="2051959"/>
    <lineage>
        <taxon>Bacteria</taxon>
        <taxon>Pseudomonadati</taxon>
        <taxon>Acidobacteriota</taxon>
        <taxon>Terriglobia</taxon>
        <taxon>Terriglobales</taxon>
        <taxon>Acidobacteriaceae</taxon>
        <taxon>Tunturiibacter</taxon>
    </lineage>
</organism>
<keyword evidence="4" id="KW-0963">Cytoplasm</keyword>
<evidence type="ECO:0000256" key="5">
    <source>
        <dbReference type="ARBA" id="ARBA00022694"/>
    </source>
</evidence>
<keyword evidence="5" id="KW-0819">tRNA processing</keyword>
<reference evidence="11 12" key="1">
    <citation type="submission" date="2020-08" db="EMBL/GenBank/DDBJ databases">
        <title>Genomic Encyclopedia of Type Strains, Phase IV (KMG-V): Genome sequencing to study the core and pangenomes of soil and plant-associated prokaryotes.</title>
        <authorList>
            <person name="Whitman W."/>
        </authorList>
    </citation>
    <scope>NUCLEOTIDE SEQUENCE [LARGE SCALE GENOMIC DNA]</scope>
    <source>
        <strain evidence="11 12">M8US30</strain>
    </source>
</reference>
<dbReference type="NCBIfam" id="TIGR00150">
    <property type="entry name" value="T6A_YjeE"/>
    <property type="match status" value="1"/>
</dbReference>
<gene>
    <name evidence="11" type="ORF">HDF10_000830</name>
</gene>
<dbReference type="PANTHER" id="PTHR33540:SF2">
    <property type="entry name" value="TRNA THREONYLCARBAMOYLADENOSINE BIOSYNTHESIS PROTEIN TSAE"/>
    <property type="match status" value="1"/>
</dbReference>
<protein>
    <recommendedName>
        <fullName evidence="3">tRNA threonylcarbamoyladenosine biosynthesis protein TsaE</fullName>
    </recommendedName>
    <alternativeName>
        <fullName evidence="10">t(6)A37 threonylcarbamoyladenosine biosynthesis protein TsaE</fullName>
    </alternativeName>
</protein>
<accession>A0A7W8J5H0</accession>
<dbReference type="GO" id="GO:0002949">
    <property type="term" value="P:tRNA threonylcarbamoyladenosine modification"/>
    <property type="evidence" value="ECO:0007669"/>
    <property type="project" value="InterPro"/>
</dbReference>
<dbReference type="GO" id="GO:0046872">
    <property type="term" value="F:metal ion binding"/>
    <property type="evidence" value="ECO:0007669"/>
    <property type="project" value="UniProtKB-KW"/>
</dbReference>
<evidence type="ECO:0000256" key="1">
    <source>
        <dbReference type="ARBA" id="ARBA00004496"/>
    </source>
</evidence>
<keyword evidence="8" id="KW-0067">ATP-binding</keyword>
<dbReference type="PANTHER" id="PTHR33540">
    <property type="entry name" value="TRNA THREONYLCARBAMOYLADENOSINE BIOSYNTHESIS PROTEIN TSAE"/>
    <property type="match status" value="1"/>
</dbReference>
<evidence type="ECO:0000256" key="9">
    <source>
        <dbReference type="ARBA" id="ARBA00022842"/>
    </source>
</evidence>
<keyword evidence="6" id="KW-0479">Metal-binding</keyword>
<keyword evidence="9" id="KW-0460">Magnesium</keyword>
<comment type="similarity">
    <text evidence="2">Belongs to the TsaE family.</text>
</comment>
<comment type="subcellular location">
    <subcellularLocation>
        <location evidence="1">Cytoplasm</location>
    </subcellularLocation>
</comment>
<evidence type="ECO:0000256" key="3">
    <source>
        <dbReference type="ARBA" id="ARBA00019010"/>
    </source>
</evidence>
<evidence type="ECO:0000256" key="4">
    <source>
        <dbReference type="ARBA" id="ARBA00022490"/>
    </source>
</evidence>
<dbReference type="AlphaFoldDB" id="A0A7W8J5H0"/>
<dbReference type="Pfam" id="PF02367">
    <property type="entry name" value="TsaE"/>
    <property type="match status" value="1"/>
</dbReference>
<proteinExistence type="inferred from homology"/>
<dbReference type="Proteomes" id="UP000569092">
    <property type="component" value="Unassembled WGS sequence"/>
</dbReference>
<evidence type="ECO:0000313" key="12">
    <source>
        <dbReference type="Proteomes" id="UP000569092"/>
    </source>
</evidence>
<dbReference type="InterPro" id="IPR027417">
    <property type="entry name" value="P-loop_NTPase"/>
</dbReference>
<evidence type="ECO:0000256" key="2">
    <source>
        <dbReference type="ARBA" id="ARBA00007599"/>
    </source>
</evidence>
<dbReference type="InterPro" id="IPR003442">
    <property type="entry name" value="T6A_TsaE"/>
</dbReference>